<evidence type="ECO:0000313" key="1">
    <source>
        <dbReference type="EMBL" id="TWI76533.1"/>
    </source>
</evidence>
<dbReference type="AlphaFoldDB" id="A0A562S613"/>
<dbReference type="EMBL" id="VLLA01000001">
    <property type="protein sequence ID" value="TWI76533.1"/>
    <property type="molecule type" value="Genomic_DNA"/>
</dbReference>
<accession>A0A562S613</accession>
<protein>
    <submittedName>
        <fullName evidence="1">Uncharacterized protein</fullName>
    </submittedName>
</protein>
<name>A0A562S613_9BRAD</name>
<sequence>MDDIRLPRHVIDRLEHRWANRLQQDAKAWSGDRGRSVRLRHVQSYGPRDIPVTVKRSRRPAEAFRFE</sequence>
<reference evidence="1 2" key="1">
    <citation type="journal article" date="2015" name="Stand. Genomic Sci.">
        <title>Genomic Encyclopedia of Bacterial and Archaeal Type Strains, Phase III: the genomes of soil and plant-associated and newly described type strains.</title>
        <authorList>
            <person name="Whitman W.B."/>
            <person name="Woyke T."/>
            <person name="Klenk H.P."/>
            <person name="Zhou Y."/>
            <person name="Lilburn T.G."/>
            <person name="Beck B.J."/>
            <person name="De Vos P."/>
            <person name="Vandamme P."/>
            <person name="Eisen J.A."/>
            <person name="Garrity G."/>
            <person name="Hugenholtz P."/>
            <person name="Kyrpides N.C."/>
        </authorList>
    </citation>
    <scope>NUCLEOTIDE SEQUENCE [LARGE SCALE GENOMIC DNA]</scope>
    <source>
        <strain evidence="1 2">CGMCC 1.10948</strain>
    </source>
</reference>
<gene>
    <name evidence="1" type="ORF">IQ16_00777</name>
</gene>
<keyword evidence="2" id="KW-1185">Reference proteome</keyword>
<evidence type="ECO:0000313" key="2">
    <source>
        <dbReference type="Proteomes" id="UP000316291"/>
    </source>
</evidence>
<organism evidence="1 2">
    <name type="scientific">Bradyrhizobium huanghuaihaiense</name>
    <dbReference type="NCBI Taxonomy" id="990078"/>
    <lineage>
        <taxon>Bacteria</taxon>
        <taxon>Pseudomonadati</taxon>
        <taxon>Pseudomonadota</taxon>
        <taxon>Alphaproteobacteria</taxon>
        <taxon>Hyphomicrobiales</taxon>
        <taxon>Nitrobacteraceae</taxon>
        <taxon>Bradyrhizobium</taxon>
    </lineage>
</organism>
<comment type="caution">
    <text evidence="1">The sequence shown here is derived from an EMBL/GenBank/DDBJ whole genome shotgun (WGS) entry which is preliminary data.</text>
</comment>
<proteinExistence type="predicted"/>
<dbReference type="Proteomes" id="UP000316291">
    <property type="component" value="Unassembled WGS sequence"/>
</dbReference>